<feature type="region of interest" description="Disordered" evidence="2">
    <location>
        <begin position="180"/>
        <end position="201"/>
    </location>
</feature>
<keyword evidence="1" id="KW-0175">Coiled coil</keyword>
<dbReference type="OrthoDB" id="2276429at2759"/>
<dbReference type="InParanoid" id="A0A1C7MW53"/>
<accession>A0A1C7MW53</accession>
<proteinExistence type="predicted"/>
<feature type="compositionally biased region" description="Low complexity" evidence="2">
    <location>
        <begin position="188"/>
        <end position="198"/>
    </location>
</feature>
<sequence>MCPMPTASLKAFRMNAESLYSLYCNQGQQKLRFFKYDVTPLQHTTDACNHKDAVSGSFFNMARIQETCKRNKLIFAHNITILPGLQHVRLLGTKTNKPKETTASLRKQHSISNILESTWQEIPLQSEKDKKMIKDKIATLEKEVNDLSKNMRQAYKTYNDGNFGIQIKVAKHYWKNPFSQPSATQALPTEPSRPSTPSEKAEAGLCGCLPEIFNIIRNAINTLRGSQSGQQELLVAVPTELQKKASDDIQKEISQLINLLKEKRYKSYLAVEECKRELSD</sequence>
<evidence type="ECO:0000313" key="3">
    <source>
        <dbReference type="EMBL" id="OBZ81071.1"/>
    </source>
</evidence>
<protein>
    <submittedName>
        <fullName evidence="3">Uncharacterized protein</fullName>
    </submittedName>
</protein>
<feature type="coiled-coil region" evidence="1">
    <location>
        <begin position="130"/>
        <end position="157"/>
    </location>
</feature>
<keyword evidence="4" id="KW-1185">Reference proteome</keyword>
<evidence type="ECO:0000256" key="2">
    <source>
        <dbReference type="SAM" id="MobiDB-lite"/>
    </source>
</evidence>
<gene>
    <name evidence="3" type="ORF">A0J61_10880</name>
</gene>
<name>A0A1C7MW53_9FUNG</name>
<dbReference type="Proteomes" id="UP000093000">
    <property type="component" value="Unassembled WGS sequence"/>
</dbReference>
<dbReference type="EMBL" id="LUGH01001478">
    <property type="protein sequence ID" value="OBZ81071.1"/>
    <property type="molecule type" value="Genomic_DNA"/>
</dbReference>
<evidence type="ECO:0000313" key="4">
    <source>
        <dbReference type="Proteomes" id="UP000093000"/>
    </source>
</evidence>
<dbReference type="STRING" id="101091.A0A1C7MW53"/>
<organism evidence="3 4">
    <name type="scientific">Choanephora cucurbitarum</name>
    <dbReference type="NCBI Taxonomy" id="101091"/>
    <lineage>
        <taxon>Eukaryota</taxon>
        <taxon>Fungi</taxon>
        <taxon>Fungi incertae sedis</taxon>
        <taxon>Mucoromycota</taxon>
        <taxon>Mucoromycotina</taxon>
        <taxon>Mucoromycetes</taxon>
        <taxon>Mucorales</taxon>
        <taxon>Mucorineae</taxon>
        <taxon>Choanephoraceae</taxon>
        <taxon>Choanephoroideae</taxon>
        <taxon>Choanephora</taxon>
    </lineage>
</organism>
<evidence type="ECO:0000256" key="1">
    <source>
        <dbReference type="SAM" id="Coils"/>
    </source>
</evidence>
<comment type="caution">
    <text evidence="3">The sequence shown here is derived from an EMBL/GenBank/DDBJ whole genome shotgun (WGS) entry which is preliminary data.</text>
</comment>
<dbReference type="AlphaFoldDB" id="A0A1C7MW53"/>
<reference evidence="3 4" key="1">
    <citation type="submission" date="2016-03" db="EMBL/GenBank/DDBJ databases">
        <title>Choanephora cucurbitarum.</title>
        <authorList>
            <person name="Min B."/>
            <person name="Park H."/>
            <person name="Park J.-H."/>
            <person name="Shin H.-D."/>
            <person name="Choi I.-G."/>
        </authorList>
    </citation>
    <scope>NUCLEOTIDE SEQUENCE [LARGE SCALE GENOMIC DNA]</scope>
    <source>
        <strain evidence="3 4">KUS-F28377</strain>
    </source>
</reference>